<evidence type="ECO:0000256" key="2">
    <source>
        <dbReference type="SAM" id="MobiDB-lite"/>
    </source>
</evidence>
<evidence type="ECO:0000313" key="5">
    <source>
        <dbReference type="Proteomes" id="UP000189369"/>
    </source>
</evidence>
<dbReference type="PANTHER" id="PTHR34977">
    <property type="entry name" value="UPF0337 PROTEIN YJBJ"/>
    <property type="match status" value="1"/>
</dbReference>
<comment type="similarity">
    <text evidence="1">Belongs to the UPF0337 (CsbD) family.</text>
</comment>
<protein>
    <recommendedName>
        <fullName evidence="3">CsbD-like domain-containing protein</fullName>
    </recommendedName>
</protein>
<dbReference type="NCBIfam" id="NF007748">
    <property type="entry name" value="PRK10428.1"/>
    <property type="match status" value="1"/>
</dbReference>
<dbReference type="InterPro" id="IPR026042">
    <property type="entry name" value="YjbJ"/>
</dbReference>
<gene>
    <name evidence="4" type="ORF">PAEH1_00405</name>
</gene>
<name>A0A1U9JX93_9BURK</name>
<evidence type="ECO:0000313" key="4">
    <source>
        <dbReference type="EMBL" id="AQS50388.1"/>
    </source>
</evidence>
<dbReference type="SUPFAM" id="SSF69047">
    <property type="entry name" value="Hypothetical protein YjbJ"/>
    <property type="match status" value="1"/>
</dbReference>
<dbReference type="PANTHER" id="PTHR34977:SF1">
    <property type="entry name" value="UPF0337 PROTEIN YJBJ"/>
    <property type="match status" value="1"/>
</dbReference>
<accession>A0A1U9JX93</accession>
<reference evidence="4 5" key="1">
    <citation type="submission" date="2017-01" db="EMBL/GenBank/DDBJ databases">
        <title>Complete Genome Sequence of Paenalcaligenes hominis, Isolated from a paraplegic Patient with neurogenic bladder.</title>
        <authorList>
            <person name="Mukhopadhyay R."/>
            <person name="Joaquin J."/>
            <person name="Hogue R."/>
            <person name="Kilaru A."/>
            <person name="Jospin G."/>
            <person name="Mars K."/>
            <person name="Eisen J.A."/>
            <person name="Chaturvedi V."/>
        </authorList>
    </citation>
    <scope>NUCLEOTIDE SEQUENCE [LARGE SCALE GENOMIC DNA]</scope>
    <source>
        <strain evidence="4 5">15S00501</strain>
    </source>
</reference>
<feature type="compositionally biased region" description="Basic and acidic residues" evidence="2">
    <location>
        <begin position="53"/>
        <end position="69"/>
    </location>
</feature>
<feature type="region of interest" description="Disordered" evidence="2">
    <location>
        <begin position="49"/>
        <end position="69"/>
    </location>
</feature>
<dbReference type="InterPro" id="IPR036629">
    <property type="entry name" value="YjbJ_sf"/>
</dbReference>
<dbReference type="Pfam" id="PF05532">
    <property type="entry name" value="CsbD"/>
    <property type="match status" value="1"/>
</dbReference>
<dbReference type="OrthoDB" id="9796058at2"/>
<feature type="domain" description="CsbD-like" evidence="3">
    <location>
        <begin position="4"/>
        <end position="56"/>
    </location>
</feature>
<dbReference type="EMBL" id="CP019697">
    <property type="protein sequence ID" value="AQS50388.1"/>
    <property type="molecule type" value="Genomic_DNA"/>
</dbReference>
<dbReference type="STRING" id="643674.PAEH1_00405"/>
<evidence type="ECO:0000259" key="3">
    <source>
        <dbReference type="Pfam" id="PF05532"/>
    </source>
</evidence>
<sequence length="69" mass="8136">MNEDIAKGNWKQFKGKVKEQWGKLTDDDIDVIAGKRDQLLGKLQERQGLAQDEAEKQVSEWETRNNYKW</sequence>
<evidence type="ECO:0000256" key="1">
    <source>
        <dbReference type="ARBA" id="ARBA00009129"/>
    </source>
</evidence>
<dbReference type="InterPro" id="IPR050423">
    <property type="entry name" value="UPF0337_stress_rsp"/>
</dbReference>
<dbReference type="Gene3D" id="1.10.1470.10">
    <property type="entry name" value="YjbJ"/>
    <property type="match status" value="1"/>
</dbReference>
<dbReference type="AlphaFoldDB" id="A0A1U9JX93"/>
<dbReference type="KEGG" id="phn:PAEH1_00405"/>
<dbReference type="Proteomes" id="UP000189369">
    <property type="component" value="Chromosome"/>
</dbReference>
<proteinExistence type="inferred from homology"/>
<dbReference type="InterPro" id="IPR008462">
    <property type="entry name" value="CsbD"/>
</dbReference>
<organism evidence="4 5">
    <name type="scientific">Paenalcaligenes hominis</name>
    <dbReference type="NCBI Taxonomy" id="643674"/>
    <lineage>
        <taxon>Bacteria</taxon>
        <taxon>Pseudomonadati</taxon>
        <taxon>Pseudomonadota</taxon>
        <taxon>Betaproteobacteria</taxon>
        <taxon>Burkholderiales</taxon>
        <taxon>Alcaligenaceae</taxon>
        <taxon>Paenalcaligenes</taxon>
    </lineage>
</organism>
<dbReference type="PIRSF" id="PIRSF039008">
    <property type="entry name" value="YjbJ"/>
    <property type="match status" value="1"/>
</dbReference>